<evidence type="ECO:0000313" key="6">
    <source>
        <dbReference type="EMBL" id="SVB50364.1"/>
    </source>
</evidence>
<accession>A0A382EJX9</accession>
<organism evidence="6">
    <name type="scientific">marine metagenome</name>
    <dbReference type="NCBI Taxonomy" id="408172"/>
    <lineage>
        <taxon>unclassified sequences</taxon>
        <taxon>metagenomes</taxon>
        <taxon>ecological metagenomes</taxon>
    </lineage>
</organism>
<dbReference type="SUPFAM" id="SSF51905">
    <property type="entry name" value="FAD/NAD(P)-binding domain"/>
    <property type="match status" value="1"/>
</dbReference>
<evidence type="ECO:0000256" key="1">
    <source>
        <dbReference type="ARBA" id="ARBA00001974"/>
    </source>
</evidence>
<proteinExistence type="predicted"/>
<dbReference type="InterPro" id="IPR045170">
    <property type="entry name" value="MTOX"/>
</dbReference>
<name>A0A382EJX9_9ZZZZ</name>
<evidence type="ECO:0000256" key="3">
    <source>
        <dbReference type="ARBA" id="ARBA00022827"/>
    </source>
</evidence>
<dbReference type="PANTHER" id="PTHR10961:SF7">
    <property type="entry name" value="FAD DEPENDENT OXIDOREDUCTASE DOMAIN-CONTAINING PROTEIN"/>
    <property type="match status" value="1"/>
</dbReference>
<evidence type="ECO:0000256" key="2">
    <source>
        <dbReference type="ARBA" id="ARBA00022630"/>
    </source>
</evidence>
<keyword evidence="2" id="KW-0285">Flavoprotein</keyword>
<dbReference type="EMBL" id="UINC01044642">
    <property type="protein sequence ID" value="SVB50364.1"/>
    <property type="molecule type" value="Genomic_DNA"/>
</dbReference>
<keyword evidence="3" id="KW-0274">FAD</keyword>
<sequence>MEKYEVIVVGIGAVGSAVCYHLPKRGVRVLGIEKFDIPNAKGSSHGFSRQTKISVYVGGTSNY</sequence>
<reference evidence="6" key="1">
    <citation type="submission" date="2018-05" db="EMBL/GenBank/DDBJ databases">
        <authorList>
            <person name="Lanie J.A."/>
            <person name="Ng W.-L."/>
            <person name="Kazmierczak K.M."/>
            <person name="Andrzejewski T.M."/>
            <person name="Davidsen T.M."/>
            <person name="Wayne K.J."/>
            <person name="Tettelin H."/>
            <person name="Glass J.I."/>
            <person name="Rusch D."/>
            <person name="Podicherti R."/>
            <person name="Tsui H.-C.T."/>
            <person name="Winkler M.E."/>
        </authorList>
    </citation>
    <scope>NUCLEOTIDE SEQUENCE</scope>
</reference>
<evidence type="ECO:0000256" key="4">
    <source>
        <dbReference type="ARBA" id="ARBA00023002"/>
    </source>
</evidence>
<comment type="cofactor">
    <cofactor evidence="1">
        <name>FAD</name>
        <dbReference type="ChEBI" id="CHEBI:57692"/>
    </cofactor>
</comment>
<dbReference type="PANTHER" id="PTHR10961">
    <property type="entry name" value="PEROXISOMAL SARCOSINE OXIDASE"/>
    <property type="match status" value="1"/>
</dbReference>
<dbReference type="GO" id="GO:0008115">
    <property type="term" value="F:sarcosine oxidase activity"/>
    <property type="evidence" value="ECO:0007669"/>
    <property type="project" value="TreeGrafter"/>
</dbReference>
<keyword evidence="4" id="KW-0560">Oxidoreductase</keyword>
<dbReference type="InterPro" id="IPR006076">
    <property type="entry name" value="FAD-dep_OxRdtase"/>
</dbReference>
<dbReference type="InterPro" id="IPR036188">
    <property type="entry name" value="FAD/NAD-bd_sf"/>
</dbReference>
<dbReference type="Pfam" id="PF01266">
    <property type="entry name" value="DAO"/>
    <property type="match status" value="1"/>
</dbReference>
<dbReference type="Gene3D" id="3.50.50.60">
    <property type="entry name" value="FAD/NAD(P)-binding domain"/>
    <property type="match status" value="1"/>
</dbReference>
<dbReference type="AlphaFoldDB" id="A0A382EJX9"/>
<evidence type="ECO:0000259" key="5">
    <source>
        <dbReference type="Pfam" id="PF01266"/>
    </source>
</evidence>
<feature type="domain" description="FAD dependent oxidoreductase" evidence="5">
    <location>
        <begin position="6"/>
        <end position="49"/>
    </location>
</feature>
<protein>
    <recommendedName>
        <fullName evidence="5">FAD dependent oxidoreductase domain-containing protein</fullName>
    </recommendedName>
</protein>
<dbReference type="GO" id="GO:0050660">
    <property type="term" value="F:flavin adenine dinucleotide binding"/>
    <property type="evidence" value="ECO:0007669"/>
    <property type="project" value="InterPro"/>
</dbReference>
<gene>
    <name evidence="6" type="ORF">METZ01_LOCUS203218</name>
</gene>